<comment type="caution">
    <text evidence="3">The sequence shown here is derived from an EMBL/GenBank/DDBJ whole genome shotgun (WGS) entry which is preliminary data.</text>
</comment>
<dbReference type="InterPro" id="IPR011055">
    <property type="entry name" value="Dup_hybrid_motif"/>
</dbReference>
<feature type="domain" description="M23ase beta-sheet core" evidence="2">
    <location>
        <begin position="64"/>
        <end position="161"/>
    </location>
</feature>
<comment type="similarity">
    <text evidence="1">Belongs to the TolB family.</text>
</comment>
<reference evidence="3" key="1">
    <citation type="journal article" date="2015" name="Nature">
        <title>Complex archaea that bridge the gap between prokaryotes and eukaryotes.</title>
        <authorList>
            <person name="Spang A."/>
            <person name="Saw J.H."/>
            <person name="Jorgensen S.L."/>
            <person name="Zaremba-Niedzwiedzka K."/>
            <person name="Martijn J."/>
            <person name="Lind A.E."/>
            <person name="van Eijk R."/>
            <person name="Schleper C."/>
            <person name="Guy L."/>
            <person name="Ettema T.J."/>
        </authorList>
    </citation>
    <scope>NUCLEOTIDE SEQUENCE</scope>
</reference>
<dbReference type="Pfam" id="PF07676">
    <property type="entry name" value="PD40"/>
    <property type="match status" value="1"/>
</dbReference>
<dbReference type="Gene3D" id="2.70.70.10">
    <property type="entry name" value="Glucose Permease (Domain IIA)"/>
    <property type="match status" value="1"/>
</dbReference>
<organism evidence="3">
    <name type="scientific">marine sediment metagenome</name>
    <dbReference type="NCBI Taxonomy" id="412755"/>
    <lineage>
        <taxon>unclassified sequences</taxon>
        <taxon>metagenomes</taxon>
        <taxon>ecological metagenomes</taxon>
    </lineage>
</organism>
<evidence type="ECO:0000259" key="2">
    <source>
        <dbReference type="Pfam" id="PF01551"/>
    </source>
</evidence>
<sequence>MIRELTLAVVIVLHFFFTSSTLSFAQESPHKLPYPAGKEYTVRQGNFGSFSHGKQHFRGYGIYAFDFTLTDGDPMVASRAGTVFAVKDNSNTGGCDESSIGHVNYVIIDHGDGTSALYLHLQYNSVTVKEGELIEQGQEIARADSTGYVCGAHLHFQVQETPQDKWHWYTQSIQISFSDADVLAKTPDGVPIEGESYVSDNALLPKVSGERIAYIGQDSNLYLINSDGTGQRKLLTGSVMTFEWLPDGKRILYNRGGMDSEGVFLINIKTGEETQIKQEPFMELSPDGKQFLYWEGEFSNLSLAIFDLENSSSKTLPIQQTYQRLELGVSLEVNALIWSPDGKKIAYIDDNFIDIQTGMRGTAVWMMNIDALEKELIWSNTLGAVANPIFLSWSPDGQKIGLARVLVRQGLGKLTYELFDLGSKSSQTILDISYEPRWCGGILPKLMDVYWTKESAKVILSFPEDCWRLTSSIVEVEPTLSSSGLWLLEERKEPKLISKFSGYNGIDISPDGTSLVFSGNPPLYAVNIDGTDLRNIVESGSRPAWQPIQH</sequence>
<dbReference type="InterPro" id="IPR011659">
    <property type="entry name" value="WD40"/>
</dbReference>
<gene>
    <name evidence="3" type="ORF">LCGC14_0102600</name>
</gene>
<dbReference type="AlphaFoldDB" id="A0A0F9VFK6"/>
<dbReference type="InterPro" id="IPR011042">
    <property type="entry name" value="6-blade_b-propeller_TolB-like"/>
</dbReference>
<dbReference type="SUPFAM" id="SSF82171">
    <property type="entry name" value="DPP6 N-terminal domain-like"/>
    <property type="match status" value="1"/>
</dbReference>
<evidence type="ECO:0000313" key="3">
    <source>
        <dbReference type="EMBL" id="KKO02810.1"/>
    </source>
</evidence>
<dbReference type="Gene3D" id="2.120.10.30">
    <property type="entry name" value="TolB, C-terminal domain"/>
    <property type="match status" value="2"/>
</dbReference>
<dbReference type="EMBL" id="LAZR01000029">
    <property type="protein sequence ID" value="KKO02810.1"/>
    <property type="molecule type" value="Genomic_DNA"/>
</dbReference>
<proteinExistence type="inferred from homology"/>
<dbReference type="CDD" id="cd12797">
    <property type="entry name" value="M23_peptidase"/>
    <property type="match status" value="1"/>
</dbReference>
<accession>A0A0F9VFK6</accession>
<evidence type="ECO:0000256" key="1">
    <source>
        <dbReference type="ARBA" id="ARBA00009820"/>
    </source>
</evidence>
<dbReference type="PANTHER" id="PTHR36842">
    <property type="entry name" value="PROTEIN TOLB HOMOLOG"/>
    <property type="match status" value="1"/>
</dbReference>
<dbReference type="SUPFAM" id="SSF51261">
    <property type="entry name" value="Duplicated hybrid motif"/>
    <property type="match status" value="1"/>
</dbReference>
<name>A0A0F9VFK6_9ZZZZ</name>
<protein>
    <recommendedName>
        <fullName evidence="2">M23ase beta-sheet core domain-containing protein</fullName>
    </recommendedName>
</protein>
<dbReference type="InterPro" id="IPR016047">
    <property type="entry name" value="M23ase_b-sheet_dom"/>
</dbReference>
<dbReference type="Pfam" id="PF01551">
    <property type="entry name" value="Peptidase_M23"/>
    <property type="match status" value="1"/>
</dbReference>
<dbReference type="PANTHER" id="PTHR36842:SF1">
    <property type="entry name" value="PROTEIN TOLB"/>
    <property type="match status" value="1"/>
</dbReference>